<proteinExistence type="predicted"/>
<accession>A0AAE0T9B7</accession>
<protein>
    <submittedName>
        <fullName evidence="1">Uncharacterized protein</fullName>
    </submittedName>
</protein>
<evidence type="ECO:0000313" key="2">
    <source>
        <dbReference type="Proteomes" id="UP001195483"/>
    </source>
</evidence>
<reference evidence="1" key="3">
    <citation type="submission" date="2023-05" db="EMBL/GenBank/DDBJ databases">
        <authorList>
            <person name="Smith C.H."/>
        </authorList>
    </citation>
    <scope>NUCLEOTIDE SEQUENCE</scope>
    <source>
        <strain evidence="1">CHS0354</strain>
        <tissue evidence="1">Mantle</tissue>
    </source>
</reference>
<sequence>MCLVYKRERTNNSDDSFYLKESHKKIKQKYYSIKKQCVFRKLLSELLQDTLKKEISGMFKNILQQHGSTQMLMYTIHFFLRNMHSKKQKLILCHIFGLYKI</sequence>
<dbReference type="AlphaFoldDB" id="A0AAE0T9B7"/>
<reference evidence="1" key="1">
    <citation type="journal article" date="2021" name="Genome Biol. Evol.">
        <title>A High-Quality Reference Genome for a Parasitic Bivalve with Doubly Uniparental Inheritance (Bivalvia: Unionida).</title>
        <authorList>
            <person name="Smith C.H."/>
        </authorList>
    </citation>
    <scope>NUCLEOTIDE SEQUENCE</scope>
    <source>
        <strain evidence="1">CHS0354</strain>
    </source>
</reference>
<dbReference type="EMBL" id="JAEAOA010000444">
    <property type="protein sequence ID" value="KAK3606056.1"/>
    <property type="molecule type" value="Genomic_DNA"/>
</dbReference>
<dbReference type="Proteomes" id="UP001195483">
    <property type="component" value="Unassembled WGS sequence"/>
</dbReference>
<name>A0AAE0T9B7_9BIVA</name>
<reference evidence="1" key="2">
    <citation type="journal article" date="2021" name="Genome Biol. Evol.">
        <title>Developing a high-quality reference genome for a parasitic bivalve with doubly uniparental inheritance (Bivalvia: Unionida).</title>
        <authorList>
            <person name="Smith C.H."/>
        </authorList>
    </citation>
    <scope>NUCLEOTIDE SEQUENCE</scope>
    <source>
        <strain evidence="1">CHS0354</strain>
        <tissue evidence="1">Mantle</tissue>
    </source>
</reference>
<organism evidence="1 2">
    <name type="scientific">Potamilus streckersoni</name>
    <dbReference type="NCBI Taxonomy" id="2493646"/>
    <lineage>
        <taxon>Eukaryota</taxon>
        <taxon>Metazoa</taxon>
        <taxon>Spiralia</taxon>
        <taxon>Lophotrochozoa</taxon>
        <taxon>Mollusca</taxon>
        <taxon>Bivalvia</taxon>
        <taxon>Autobranchia</taxon>
        <taxon>Heteroconchia</taxon>
        <taxon>Palaeoheterodonta</taxon>
        <taxon>Unionida</taxon>
        <taxon>Unionoidea</taxon>
        <taxon>Unionidae</taxon>
        <taxon>Ambleminae</taxon>
        <taxon>Lampsilini</taxon>
        <taxon>Potamilus</taxon>
    </lineage>
</organism>
<evidence type="ECO:0000313" key="1">
    <source>
        <dbReference type="EMBL" id="KAK3606056.1"/>
    </source>
</evidence>
<comment type="caution">
    <text evidence="1">The sequence shown here is derived from an EMBL/GenBank/DDBJ whole genome shotgun (WGS) entry which is preliminary data.</text>
</comment>
<gene>
    <name evidence="1" type="ORF">CHS0354_006401</name>
</gene>
<keyword evidence="2" id="KW-1185">Reference proteome</keyword>